<dbReference type="Gene3D" id="3.40.50.12780">
    <property type="entry name" value="N-terminal domain of ligase-like"/>
    <property type="match status" value="1"/>
</dbReference>
<evidence type="ECO:0000313" key="3">
    <source>
        <dbReference type="EMBL" id="NHB89321.1"/>
    </source>
</evidence>
<dbReference type="Proteomes" id="UP000697802">
    <property type="component" value="Unassembled WGS sequence"/>
</dbReference>
<organism evidence="3 4">
    <name type="scientific">Photorhabdus tasmaniensis</name>
    <dbReference type="NCBI Taxonomy" id="1004159"/>
    <lineage>
        <taxon>Bacteria</taxon>
        <taxon>Pseudomonadati</taxon>
        <taxon>Pseudomonadota</taxon>
        <taxon>Gammaproteobacteria</taxon>
        <taxon>Enterobacterales</taxon>
        <taxon>Morganellaceae</taxon>
        <taxon>Photorhabdus</taxon>
    </lineage>
</organism>
<dbReference type="Gene3D" id="3.30.559.10">
    <property type="entry name" value="Chloramphenicol acetyltransferase-like domain"/>
    <property type="match status" value="1"/>
</dbReference>
<keyword evidence="4" id="KW-1185">Reference proteome</keyword>
<dbReference type="InterPro" id="IPR023213">
    <property type="entry name" value="CAT-like_dom_sf"/>
</dbReference>
<dbReference type="InterPro" id="IPR001242">
    <property type="entry name" value="Condensation_dom"/>
</dbReference>
<reference evidence="3 4" key="1">
    <citation type="submission" date="2018-02" db="EMBL/GenBank/DDBJ databases">
        <authorList>
            <person name="Machado R.A."/>
        </authorList>
    </citation>
    <scope>NUCLEOTIDE SEQUENCE [LARGE SCALE GENOMIC DNA]</scope>
    <source>
        <strain evidence="3 4">T327</strain>
    </source>
</reference>
<dbReference type="InterPro" id="IPR045851">
    <property type="entry name" value="AMP-bd_C_sf"/>
</dbReference>
<dbReference type="PROSITE" id="PS00455">
    <property type="entry name" value="AMP_BINDING"/>
    <property type="match status" value="1"/>
</dbReference>
<protein>
    <recommendedName>
        <fullName evidence="5">Carrier domain-containing protein</fullName>
    </recommendedName>
</protein>
<comment type="caution">
    <text evidence="3">The sequence shown here is derived from an EMBL/GenBank/DDBJ whole genome shotgun (WGS) entry which is preliminary data.</text>
</comment>
<dbReference type="InterPro" id="IPR042099">
    <property type="entry name" value="ANL_N_sf"/>
</dbReference>
<dbReference type="Pfam" id="PF00501">
    <property type="entry name" value="AMP-binding"/>
    <property type="match status" value="1"/>
</dbReference>
<feature type="domain" description="AMP-dependent synthetase/ligase" evidence="1">
    <location>
        <begin position="536"/>
        <end position="744"/>
    </location>
</feature>
<evidence type="ECO:0008006" key="5">
    <source>
        <dbReference type="Google" id="ProtNLM"/>
    </source>
</evidence>
<dbReference type="SUPFAM" id="SSF52777">
    <property type="entry name" value="CoA-dependent acyltransferases"/>
    <property type="match status" value="2"/>
</dbReference>
<sequence>MQVVNLSKASLFQSAIYREWLAKPTQKYNVPISFEINGIIDNLRLKNCIEEVMNNRLKLARKFFIDNDIVYISESEISNGGYVVIIQEPGNIFEKEVLNTVFDLSVGFCWKGVIDVRSKSIAKLTLVIHHSIVDATTYQFVLQEISSMYKREEVSLSCEYHPIESYITNVQGYLDSRQGIRNRNEIEQEYLKIADNINEISLVEGLRSQENFFYKEFDHIFYQKVEQYANEHDVSPFSFILYKLAKNLTPFLRSDYIVFSIQVNNRPKNLTYVTGPAMNSVLVCVDVTQDVTPKSIQKSLRKSYKFANFPYSETQRLVKFELSKCINVSFHETYNSSLHLGDEINITQESVWHDLYKANLSIAIEYGDEKTRIEYEYNSEVISKDLLDYLSHIAEEDEKRTKRQRVVAKPSSNQYVADPSSFFYYLKEKFLSLMISDSTGLQQRQHVLSLSRSLEENICRANTPIILIELPRSLEQVLVVLVCLSNGIPFVPIDPKWHEERKSSIRLKFASYTICALNEGVVNFSHSRSVCRVSEDFGDSAYVIFTSGSTGEPKGVVVNRSALASHIIGVDESIDLSKNTKSLLSTSPTFDIYYLELLLPVYKGWAIRIIDDNEKLDIDTLLDIIDREHIDFIQHTPSMWERYLHSTRKICVETAIFGGEPLSANTLKIMNRLDIKQAFNFYGPTETTIWSSFHKIEAEQFNVTTVGKPLSGESIAVVNHNAISTRGCIGEIAISGEGLARGYLDNQYLTGEKFKEIEGERFYLTGDIGYVDKEDNLHIIGRINDELKWNGFRINLAEIDNILAGDEMVESSKTILVDGNIVCFYISPTDINPNLARNRITQILPHYVHLSEFVRMDTFPVTTGGKVNKVALHDAYIKNQTRDYSCHLPKLSDVLHVLSSIKGRVPKENESLLSQGYTSLDIIIFTSIVNSKFRINISPVMDLANKNVVNIYENIKSAAVMAG</sequence>
<evidence type="ECO:0000259" key="1">
    <source>
        <dbReference type="Pfam" id="PF00501"/>
    </source>
</evidence>
<dbReference type="SUPFAM" id="SSF56801">
    <property type="entry name" value="Acetyl-CoA synthetase-like"/>
    <property type="match status" value="1"/>
</dbReference>
<gene>
    <name evidence="3" type="ORF">C5471_17125</name>
</gene>
<dbReference type="PANTHER" id="PTHR45527:SF1">
    <property type="entry name" value="FATTY ACID SYNTHASE"/>
    <property type="match status" value="1"/>
</dbReference>
<name>A0ABX0GMA9_9GAMM</name>
<feature type="domain" description="Condensation" evidence="2">
    <location>
        <begin position="21"/>
        <end position="380"/>
    </location>
</feature>
<evidence type="ECO:0000259" key="2">
    <source>
        <dbReference type="Pfam" id="PF00668"/>
    </source>
</evidence>
<proteinExistence type="predicted"/>
<evidence type="ECO:0000313" key="4">
    <source>
        <dbReference type="Proteomes" id="UP000697802"/>
    </source>
</evidence>
<accession>A0ABX0GMA9</accession>
<dbReference type="Gene3D" id="3.30.559.30">
    <property type="entry name" value="Nonribosomal peptide synthetase, condensation domain"/>
    <property type="match status" value="1"/>
</dbReference>
<dbReference type="Pfam" id="PF00668">
    <property type="entry name" value="Condensation"/>
    <property type="match status" value="1"/>
</dbReference>
<dbReference type="InterPro" id="IPR000873">
    <property type="entry name" value="AMP-dep_synth/lig_dom"/>
</dbReference>
<dbReference type="PANTHER" id="PTHR45527">
    <property type="entry name" value="NONRIBOSOMAL PEPTIDE SYNTHETASE"/>
    <property type="match status" value="1"/>
</dbReference>
<dbReference type="RefSeq" id="WP_133816436.1">
    <property type="nucleotide sequence ID" value="NZ_CAWPIF010000041.1"/>
</dbReference>
<dbReference type="InterPro" id="IPR020845">
    <property type="entry name" value="AMP-binding_CS"/>
</dbReference>
<dbReference type="Gene3D" id="3.30.300.30">
    <property type="match status" value="1"/>
</dbReference>
<dbReference type="EMBL" id="PUJU01000041">
    <property type="protein sequence ID" value="NHB89321.1"/>
    <property type="molecule type" value="Genomic_DNA"/>
</dbReference>